<sequence>MKVTIANSSHGSDRPIKSRYVANPQACLSKIWYSCTHPFFSLMWISVCQQVVETSYIVH</sequence>
<organism evidence="1 2">
    <name type="scientific">Dendrobium catenatum</name>
    <dbReference type="NCBI Taxonomy" id="906689"/>
    <lineage>
        <taxon>Eukaryota</taxon>
        <taxon>Viridiplantae</taxon>
        <taxon>Streptophyta</taxon>
        <taxon>Embryophyta</taxon>
        <taxon>Tracheophyta</taxon>
        <taxon>Spermatophyta</taxon>
        <taxon>Magnoliopsida</taxon>
        <taxon>Liliopsida</taxon>
        <taxon>Asparagales</taxon>
        <taxon>Orchidaceae</taxon>
        <taxon>Epidendroideae</taxon>
        <taxon>Malaxideae</taxon>
        <taxon>Dendrobiinae</taxon>
        <taxon>Dendrobium</taxon>
    </lineage>
</organism>
<reference evidence="1 2" key="1">
    <citation type="journal article" date="2016" name="Sci. Rep.">
        <title>The Dendrobium catenatum Lindl. genome sequence provides insights into polysaccharide synthase, floral development and adaptive evolution.</title>
        <authorList>
            <person name="Zhang G.Q."/>
            <person name="Xu Q."/>
            <person name="Bian C."/>
            <person name="Tsai W.C."/>
            <person name="Yeh C.M."/>
            <person name="Liu K.W."/>
            <person name="Yoshida K."/>
            <person name="Zhang L.S."/>
            <person name="Chang S.B."/>
            <person name="Chen F."/>
            <person name="Shi Y."/>
            <person name="Su Y.Y."/>
            <person name="Zhang Y.Q."/>
            <person name="Chen L.J."/>
            <person name="Yin Y."/>
            <person name="Lin M."/>
            <person name="Huang H."/>
            <person name="Deng H."/>
            <person name="Wang Z.W."/>
            <person name="Zhu S.L."/>
            <person name="Zhao X."/>
            <person name="Deng C."/>
            <person name="Niu S.C."/>
            <person name="Huang J."/>
            <person name="Wang M."/>
            <person name="Liu G.H."/>
            <person name="Yang H.J."/>
            <person name="Xiao X.J."/>
            <person name="Hsiao Y.Y."/>
            <person name="Wu W.L."/>
            <person name="Chen Y.Y."/>
            <person name="Mitsuda N."/>
            <person name="Ohme-Takagi M."/>
            <person name="Luo Y.B."/>
            <person name="Van de Peer Y."/>
            <person name="Liu Z.J."/>
        </authorList>
    </citation>
    <scope>NUCLEOTIDE SEQUENCE [LARGE SCALE GENOMIC DNA]</scope>
    <source>
        <tissue evidence="1">The whole plant</tissue>
    </source>
</reference>
<reference evidence="1 2" key="2">
    <citation type="journal article" date="2017" name="Nature">
        <title>The Apostasia genome and the evolution of orchids.</title>
        <authorList>
            <person name="Zhang G.Q."/>
            <person name="Liu K.W."/>
            <person name="Li Z."/>
            <person name="Lohaus R."/>
            <person name="Hsiao Y.Y."/>
            <person name="Niu S.C."/>
            <person name="Wang J.Y."/>
            <person name="Lin Y.C."/>
            <person name="Xu Q."/>
            <person name="Chen L.J."/>
            <person name="Yoshida K."/>
            <person name="Fujiwara S."/>
            <person name="Wang Z.W."/>
            <person name="Zhang Y.Q."/>
            <person name="Mitsuda N."/>
            <person name="Wang M."/>
            <person name="Liu G.H."/>
            <person name="Pecoraro L."/>
            <person name="Huang H.X."/>
            <person name="Xiao X.J."/>
            <person name="Lin M."/>
            <person name="Wu X.Y."/>
            <person name="Wu W.L."/>
            <person name="Chen Y.Y."/>
            <person name="Chang S.B."/>
            <person name="Sakamoto S."/>
            <person name="Ohme-Takagi M."/>
            <person name="Yagi M."/>
            <person name="Zeng S.J."/>
            <person name="Shen C.Y."/>
            <person name="Yeh C.M."/>
            <person name="Luo Y.B."/>
            <person name="Tsai W.C."/>
            <person name="Van de Peer Y."/>
            <person name="Liu Z.J."/>
        </authorList>
    </citation>
    <scope>NUCLEOTIDE SEQUENCE [LARGE SCALE GENOMIC DNA]</scope>
    <source>
        <tissue evidence="1">The whole plant</tissue>
    </source>
</reference>
<gene>
    <name evidence="1" type="ORF">MA16_Dca007736</name>
</gene>
<evidence type="ECO:0000313" key="2">
    <source>
        <dbReference type="Proteomes" id="UP000233837"/>
    </source>
</evidence>
<protein>
    <submittedName>
        <fullName evidence="1">Uncharacterized protein</fullName>
    </submittedName>
</protein>
<evidence type="ECO:0000313" key="1">
    <source>
        <dbReference type="EMBL" id="PKU83065.1"/>
    </source>
</evidence>
<dbReference type="AlphaFoldDB" id="A0A2I0X582"/>
<name>A0A2I0X582_9ASPA</name>
<accession>A0A2I0X582</accession>
<dbReference type="EMBL" id="KZ502144">
    <property type="protein sequence ID" value="PKU83065.1"/>
    <property type="molecule type" value="Genomic_DNA"/>
</dbReference>
<keyword evidence="2" id="KW-1185">Reference proteome</keyword>
<dbReference type="Proteomes" id="UP000233837">
    <property type="component" value="Unassembled WGS sequence"/>
</dbReference>
<proteinExistence type="predicted"/>